<dbReference type="EMBL" id="UXSR01001186">
    <property type="protein sequence ID" value="VDD78011.1"/>
    <property type="molecule type" value="Genomic_DNA"/>
</dbReference>
<evidence type="ECO:0000313" key="3">
    <source>
        <dbReference type="Proteomes" id="UP000267029"/>
    </source>
</evidence>
<protein>
    <submittedName>
        <fullName evidence="2">Uncharacterized protein</fullName>
    </submittedName>
</protein>
<evidence type="ECO:0000313" key="2">
    <source>
        <dbReference type="EMBL" id="VDD78011.1"/>
    </source>
</evidence>
<proteinExistence type="predicted"/>
<feature type="region of interest" description="Disordered" evidence="1">
    <location>
        <begin position="246"/>
        <end position="266"/>
    </location>
</feature>
<feature type="region of interest" description="Disordered" evidence="1">
    <location>
        <begin position="31"/>
        <end position="53"/>
    </location>
</feature>
<reference evidence="2 3" key="1">
    <citation type="submission" date="2018-10" db="EMBL/GenBank/DDBJ databases">
        <authorList>
            <consortium name="Pathogen Informatics"/>
        </authorList>
    </citation>
    <scope>NUCLEOTIDE SEQUENCE [LARGE SCALE GENOMIC DNA]</scope>
</reference>
<name>A0A0R3UAR5_MESCO</name>
<dbReference type="OrthoDB" id="1746725at2759"/>
<sequence>MRPVDLYSVYIGIWDQAILVERERALQEKARALRAPDPVSSSRSPNAKVEPPYKTRYTTHNFASPSREIQRNSVSPHRLGYSLELVNLGNRVWPASVQSQCRPNHQTASHNVSALRPGYIAGQLSVASTNSSTILGSHLSSFRDASHSNDYKNEAIQGEDSRPRVNGCDSIQSYLSPTCVNGLCVNGDALYSNRDFGSSLLASSPSVICSPAPYDLATKQDAPSKASKSRNEIAYKDLVTSLGRQPRGIDRTRLEVSTAARDGKYE</sequence>
<evidence type="ECO:0000256" key="1">
    <source>
        <dbReference type="SAM" id="MobiDB-lite"/>
    </source>
</evidence>
<dbReference type="STRING" id="53468.A0A0R3UAR5"/>
<accession>A0A0R3UAR5</accession>
<dbReference type="AlphaFoldDB" id="A0A0R3UAR5"/>
<dbReference type="Proteomes" id="UP000267029">
    <property type="component" value="Unassembled WGS sequence"/>
</dbReference>
<keyword evidence="3" id="KW-1185">Reference proteome</keyword>
<organism evidence="2 3">
    <name type="scientific">Mesocestoides corti</name>
    <name type="common">Flatworm</name>
    <dbReference type="NCBI Taxonomy" id="53468"/>
    <lineage>
        <taxon>Eukaryota</taxon>
        <taxon>Metazoa</taxon>
        <taxon>Spiralia</taxon>
        <taxon>Lophotrochozoa</taxon>
        <taxon>Platyhelminthes</taxon>
        <taxon>Cestoda</taxon>
        <taxon>Eucestoda</taxon>
        <taxon>Cyclophyllidea</taxon>
        <taxon>Mesocestoididae</taxon>
        <taxon>Mesocestoides</taxon>
    </lineage>
</organism>
<gene>
    <name evidence="2" type="ORF">MCOS_LOCUS4014</name>
</gene>